<evidence type="ECO:0000313" key="2">
    <source>
        <dbReference type="Proteomes" id="UP001230253"/>
    </source>
</evidence>
<dbReference type="RefSeq" id="WP_307153054.1">
    <property type="nucleotide sequence ID" value="NZ_JAUSUK010000001.1"/>
</dbReference>
<dbReference type="Pfam" id="PF07366">
    <property type="entry name" value="SnoaL"/>
    <property type="match status" value="1"/>
</dbReference>
<accession>A0ABU0C3H4</accession>
<keyword evidence="2" id="KW-1185">Reference proteome</keyword>
<protein>
    <submittedName>
        <fullName evidence="1">Ester cyclase</fullName>
    </submittedName>
</protein>
<dbReference type="InterPro" id="IPR032710">
    <property type="entry name" value="NTF2-like_dom_sf"/>
</dbReference>
<organism evidence="1 2">
    <name type="scientific">Rhodopseudomonas julia</name>
    <dbReference type="NCBI Taxonomy" id="200617"/>
    <lineage>
        <taxon>Bacteria</taxon>
        <taxon>Pseudomonadati</taxon>
        <taxon>Pseudomonadota</taxon>
        <taxon>Alphaproteobacteria</taxon>
        <taxon>Hyphomicrobiales</taxon>
        <taxon>Nitrobacteraceae</taxon>
        <taxon>Rhodopseudomonas</taxon>
    </lineage>
</organism>
<proteinExistence type="predicted"/>
<reference evidence="1 2" key="1">
    <citation type="submission" date="2023-07" db="EMBL/GenBank/DDBJ databases">
        <title>Genomic Encyclopedia of Type Strains, Phase IV (KMG-IV): sequencing the most valuable type-strain genomes for metagenomic binning, comparative biology and taxonomic classification.</title>
        <authorList>
            <person name="Goeker M."/>
        </authorList>
    </citation>
    <scope>NUCLEOTIDE SEQUENCE [LARGE SCALE GENOMIC DNA]</scope>
    <source>
        <strain evidence="1 2">DSM 11549</strain>
    </source>
</reference>
<gene>
    <name evidence="1" type="ORF">J2R99_000646</name>
</gene>
<dbReference type="EMBL" id="JAUSUK010000001">
    <property type="protein sequence ID" value="MDQ0324797.1"/>
    <property type="molecule type" value="Genomic_DNA"/>
</dbReference>
<dbReference type="Proteomes" id="UP001230253">
    <property type="component" value="Unassembled WGS sequence"/>
</dbReference>
<name>A0ABU0C3H4_9BRAD</name>
<dbReference type="InterPro" id="IPR009959">
    <property type="entry name" value="Cyclase_SnoaL-like"/>
</dbReference>
<comment type="caution">
    <text evidence="1">The sequence shown here is derived from an EMBL/GenBank/DDBJ whole genome shotgun (WGS) entry which is preliminary data.</text>
</comment>
<dbReference type="Gene3D" id="3.10.450.50">
    <property type="match status" value="1"/>
</dbReference>
<sequence>MDTKESAAFYRGYIDCLNRQAWDDLHRYVSHDVRHNGKSLGLRGYQGMLTEDHRSIPDLYFKIEYLVCEPPMIASRLWFDCTPVGTLFSLPVNGERVQFSENVFYEIENGRIQNVWSVIDKAAVAAQIRASERNLG</sequence>
<dbReference type="SUPFAM" id="SSF54427">
    <property type="entry name" value="NTF2-like"/>
    <property type="match status" value="1"/>
</dbReference>
<evidence type="ECO:0000313" key="1">
    <source>
        <dbReference type="EMBL" id="MDQ0324797.1"/>
    </source>
</evidence>